<accession>A0ACA9RX88</accession>
<proteinExistence type="predicted"/>
<evidence type="ECO:0000313" key="2">
    <source>
        <dbReference type="Proteomes" id="UP000789920"/>
    </source>
</evidence>
<organism evidence="1 2">
    <name type="scientific">Racocetra persica</name>
    <dbReference type="NCBI Taxonomy" id="160502"/>
    <lineage>
        <taxon>Eukaryota</taxon>
        <taxon>Fungi</taxon>
        <taxon>Fungi incertae sedis</taxon>
        <taxon>Mucoromycota</taxon>
        <taxon>Glomeromycotina</taxon>
        <taxon>Glomeromycetes</taxon>
        <taxon>Diversisporales</taxon>
        <taxon>Gigasporaceae</taxon>
        <taxon>Racocetra</taxon>
    </lineage>
</organism>
<dbReference type="EMBL" id="CAJVQC010074440">
    <property type="protein sequence ID" value="CAG8813037.1"/>
    <property type="molecule type" value="Genomic_DNA"/>
</dbReference>
<protein>
    <submittedName>
        <fullName evidence="1">17986_t:CDS:1</fullName>
    </submittedName>
</protein>
<evidence type="ECO:0000313" key="1">
    <source>
        <dbReference type="EMBL" id="CAG8813037.1"/>
    </source>
</evidence>
<comment type="caution">
    <text evidence="1">The sequence shown here is derived from an EMBL/GenBank/DDBJ whole genome shotgun (WGS) entry which is preliminary data.</text>
</comment>
<feature type="non-terminal residue" evidence="1">
    <location>
        <position position="1"/>
    </location>
</feature>
<reference evidence="1" key="1">
    <citation type="submission" date="2021-06" db="EMBL/GenBank/DDBJ databases">
        <authorList>
            <person name="Kallberg Y."/>
            <person name="Tangrot J."/>
            <person name="Rosling A."/>
        </authorList>
    </citation>
    <scope>NUCLEOTIDE SEQUENCE</scope>
    <source>
        <strain evidence="1">MA461A</strain>
    </source>
</reference>
<keyword evidence="2" id="KW-1185">Reference proteome</keyword>
<sequence length="112" mass="12654">RLLLGSDESYHDKIPETMISKGGGVNEDRNKDIHFGATNAEVNRKKNDEEHVECFMLLSGLKRRWSSLNNVGSNVLHTRVKESKVLIKDNLQPRLPGACDDLQVDEARDQIV</sequence>
<name>A0ACA9RX88_9GLOM</name>
<dbReference type="Proteomes" id="UP000789920">
    <property type="component" value="Unassembled WGS sequence"/>
</dbReference>
<gene>
    <name evidence="1" type="ORF">RPERSI_LOCUS23668</name>
</gene>